<name>A0A516SI24_9NEIS</name>
<feature type="domain" description="NodB homology" evidence="1">
    <location>
        <begin position="64"/>
        <end position="276"/>
    </location>
</feature>
<organism evidence="2 3">
    <name type="scientific">Chitinimonas arctica</name>
    <dbReference type="NCBI Taxonomy" id="2594795"/>
    <lineage>
        <taxon>Bacteria</taxon>
        <taxon>Pseudomonadati</taxon>
        <taxon>Pseudomonadota</taxon>
        <taxon>Betaproteobacteria</taxon>
        <taxon>Neisseriales</taxon>
        <taxon>Chitinibacteraceae</taxon>
        <taxon>Chitinimonas</taxon>
    </lineage>
</organism>
<proteinExistence type="predicted"/>
<dbReference type="Gene3D" id="3.20.20.370">
    <property type="entry name" value="Glycoside hydrolase/deacetylase"/>
    <property type="match status" value="1"/>
</dbReference>
<dbReference type="Proteomes" id="UP000317550">
    <property type="component" value="Chromosome"/>
</dbReference>
<evidence type="ECO:0000313" key="3">
    <source>
        <dbReference type="Proteomes" id="UP000317550"/>
    </source>
</evidence>
<dbReference type="PANTHER" id="PTHR10587">
    <property type="entry name" value="GLYCOSYL TRANSFERASE-RELATED"/>
    <property type="match status" value="1"/>
</dbReference>
<reference evidence="3" key="1">
    <citation type="submission" date="2019-07" db="EMBL/GenBank/DDBJ databases">
        <title>Chitinimonas sp. nov., isolated from Ny-Alesund, arctica soil.</title>
        <authorList>
            <person name="Xu Q."/>
            <person name="Peng F."/>
        </authorList>
    </citation>
    <scope>NUCLEOTIDE SEQUENCE [LARGE SCALE GENOMIC DNA]</scope>
    <source>
        <strain evidence="3">R3-44</strain>
    </source>
</reference>
<accession>A0A516SI24</accession>
<dbReference type="InterPro" id="IPR050248">
    <property type="entry name" value="Polysacc_deacetylase_ArnD"/>
</dbReference>
<dbReference type="PROSITE" id="PS51677">
    <property type="entry name" value="NODB"/>
    <property type="match status" value="1"/>
</dbReference>
<dbReference type="Pfam" id="PF01522">
    <property type="entry name" value="Polysacc_deac_1"/>
    <property type="match status" value="1"/>
</dbReference>
<dbReference type="SUPFAM" id="SSF88713">
    <property type="entry name" value="Glycoside hydrolase/deacetylase"/>
    <property type="match status" value="1"/>
</dbReference>
<protein>
    <submittedName>
        <fullName evidence="2">Polysaccharide deacetylase family protein</fullName>
    </submittedName>
</protein>
<dbReference type="AlphaFoldDB" id="A0A516SI24"/>
<dbReference type="EMBL" id="CP041730">
    <property type="protein sequence ID" value="QDQ27804.1"/>
    <property type="molecule type" value="Genomic_DNA"/>
</dbReference>
<dbReference type="GO" id="GO:0016810">
    <property type="term" value="F:hydrolase activity, acting on carbon-nitrogen (but not peptide) bonds"/>
    <property type="evidence" value="ECO:0007669"/>
    <property type="project" value="InterPro"/>
</dbReference>
<sequence length="336" mass="36435">MNHGTAAILKNCEWVKITVPCNGRQKGRGQPYKIAGMPSLSMPLLRALFCLSVHLAVLSAPAPIRFLLSFDDGPSLWDSTPTTRILEQLAENPVTPSIKALFFVQSAHIEHGGSEAGRAIMRRACGAGHLLGVHSASARGHIPHPRLDDGELAASMRDGREAIAAQCGEDAGLVRPPDWEYDGRTLAAYQAAGLGMLLSDLSANDGKIYGWNLSLRRRAHLRRELADAAQAYQAGLLPVWEGVTPVVMTFHDTNPYTADHMREYLHILVEEATALSLPLADPPFYTDTAALLRAAQGRAQAGRFVCGAVSRSAGWRARWTGDQAELRKGCFQASPR</sequence>
<evidence type="ECO:0000313" key="2">
    <source>
        <dbReference type="EMBL" id="QDQ27804.1"/>
    </source>
</evidence>
<gene>
    <name evidence="2" type="ORF">FNU76_16440</name>
</gene>
<dbReference type="KEGG" id="cari:FNU76_16440"/>
<dbReference type="InterPro" id="IPR002509">
    <property type="entry name" value="NODB_dom"/>
</dbReference>
<dbReference type="InterPro" id="IPR011330">
    <property type="entry name" value="Glyco_hydro/deAcase_b/a-brl"/>
</dbReference>
<keyword evidence="3" id="KW-1185">Reference proteome</keyword>
<dbReference type="CDD" id="cd10917">
    <property type="entry name" value="CE4_NodB_like_6s_7s"/>
    <property type="match status" value="1"/>
</dbReference>
<dbReference type="OrthoDB" id="9815836at2"/>
<evidence type="ECO:0000259" key="1">
    <source>
        <dbReference type="PROSITE" id="PS51677"/>
    </source>
</evidence>
<dbReference type="GO" id="GO:0005975">
    <property type="term" value="P:carbohydrate metabolic process"/>
    <property type="evidence" value="ECO:0007669"/>
    <property type="project" value="InterPro"/>
</dbReference>